<evidence type="ECO:0000256" key="2">
    <source>
        <dbReference type="ARBA" id="ARBA00022448"/>
    </source>
</evidence>
<comment type="subcellular location">
    <subcellularLocation>
        <location evidence="1">Cell membrane</location>
        <topology evidence="1">Multi-pass membrane protein</topology>
    </subcellularLocation>
</comment>
<dbReference type="GO" id="GO:0022857">
    <property type="term" value="F:transmembrane transporter activity"/>
    <property type="evidence" value="ECO:0007669"/>
    <property type="project" value="InterPro"/>
</dbReference>
<dbReference type="PROSITE" id="PS50850">
    <property type="entry name" value="MFS"/>
    <property type="match status" value="1"/>
</dbReference>
<evidence type="ECO:0000256" key="6">
    <source>
        <dbReference type="SAM" id="Phobius"/>
    </source>
</evidence>
<keyword evidence="2" id="KW-0813">Transport</keyword>
<keyword evidence="5 6" id="KW-0472">Membrane</keyword>
<name>A0A433RQC2_9BACL</name>
<feature type="transmembrane region" description="Helical" evidence="6">
    <location>
        <begin position="102"/>
        <end position="124"/>
    </location>
</feature>
<dbReference type="EMBL" id="JTFC01000042">
    <property type="protein sequence ID" value="RUS52448.1"/>
    <property type="molecule type" value="Genomic_DNA"/>
</dbReference>
<evidence type="ECO:0000256" key="5">
    <source>
        <dbReference type="ARBA" id="ARBA00023136"/>
    </source>
</evidence>
<feature type="transmembrane region" description="Helical" evidence="6">
    <location>
        <begin position="268"/>
        <end position="288"/>
    </location>
</feature>
<feature type="domain" description="Major facilitator superfamily (MFS) profile" evidence="7">
    <location>
        <begin position="1"/>
        <end position="381"/>
    </location>
</feature>
<evidence type="ECO:0000259" key="7">
    <source>
        <dbReference type="PROSITE" id="PS50850"/>
    </source>
</evidence>
<feature type="transmembrane region" description="Helical" evidence="6">
    <location>
        <begin position="7"/>
        <end position="27"/>
    </location>
</feature>
<feature type="transmembrane region" description="Helical" evidence="6">
    <location>
        <begin position="131"/>
        <end position="154"/>
    </location>
</feature>
<keyword evidence="4 6" id="KW-1133">Transmembrane helix</keyword>
<feature type="transmembrane region" description="Helical" evidence="6">
    <location>
        <begin position="74"/>
        <end position="96"/>
    </location>
</feature>
<feature type="transmembrane region" description="Helical" evidence="6">
    <location>
        <begin position="294"/>
        <end position="314"/>
    </location>
</feature>
<feature type="transmembrane region" description="Helical" evidence="6">
    <location>
        <begin position="204"/>
        <end position="227"/>
    </location>
</feature>
<accession>A0A433RQC2</accession>
<dbReference type="SUPFAM" id="SSF103473">
    <property type="entry name" value="MFS general substrate transporter"/>
    <property type="match status" value="1"/>
</dbReference>
<dbReference type="PANTHER" id="PTHR23537:SF1">
    <property type="entry name" value="SUGAR TRANSPORTER"/>
    <property type="match status" value="1"/>
</dbReference>
<dbReference type="GO" id="GO:0005886">
    <property type="term" value="C:plasma membrane"/>
    <property type="evidence" value="ECO:0007669"/>
    <property type="project" value="UniProtKB-SubCell"/>
</dbReference>
<dbReference type="Pfam" id="PF06779">
    <property type="entry name" value="MFS_4"/>
    <property type="match status" value="1"/>
</dbReference>
<proteinExistence type="predicted"/>
<dbReference type="PANTHER" id="PTHR23537">
    <property type="match status" value="1"/>
</dbReference>
<evidence type="ECO:0000313" key="8">
    <source>
        <dbReference type="EMBL" id="RUS52448.1"/>
    </source>
</evidence>
<keyword evidence="9" id="KW-1185">Reference proteome</keyword>
<evidence type="ECO:0000256" key="4">
    <source>
        <dbReference type="ARBA" id="ARBA00022989"/>
    </source>
</evidence>
<evidence type="ECO:0000256" key="1">
    <source>
        <dbReference type="ARBA" id="ARBA00004651"/>
    </source>
</evidence>
<feature type="transmembrane region" description="Helical" evidence="6">
    <location>
        <begin position="160"/>
        <end position="181"/>
    </location>
</feature>
<dbReference type="AlphaFoldDB" id="A0A433RQC2"/>
<gene>
    <name evidence="8" type="ORF">QI30_16930</name>
</gene>
<evidence type="ECO:0000256" key="3">
    <source>
        <dbReference type="ARBA" id="ARBA00022692"/>
    </source>
</evidence>
<comment type="caution">
    <text evidence="8">The sequence shown here is derived from an EMBL/GenBank/DDBJ whole genome shotgun (WGS) entry which is preliminary data.</text>
</comment>
<feature type="transmembrane region" description="Helical" evidence="6">
    <location>
        <begin position="239"/>
        <end position="261"/>
    </location>
</feature>
<dbReference type="Gene3D" id="1.20.1250.20">
    <property type="entry name" value="MFS general substrate transporter like domains"/>
    <property type="match status" value="1"/>
</dbReference>
<feature type="transmembrane region" description="Helical" evidence="6">
    <location>
        <begin position="357"/>
        <end position="380"/>
    </location>
</feature>
<dbReference type="InterPro" id="IPR036259">
    <property type="entry name" value="MFS_trans_sf"/>
</dbReference>
<dbReference type="OrthoDB" id="9797953at2"/>
<evidence type="ECO:0000313" key="9">
    <source>
        <dbReference type="Proteomes" id="UP000288623"/>
    </source>
</evidence>
<dbReference type="Proteomes" id="UP000288623">
    <property type="component" value="Unassembled WGS sequence"/>
</dbReference>
<keyword evidence="3 6" id="KW-0812">Transmembrane</keyword>
<protein>
    <submittedName>
        <fullName evidence="8">MFS transporter</fullName>
    </submittedName>
</protein>
<reference evidence="8 9" key="1">
    <citation type="submission" date="2014-11" db="EMBL/GenBank/DDBJ databases">
        <title>Genome sequence and analysis of novel Kurthia sp.</title>
        <authorList>
            <person name="Lawson J.N."/>
            <person name="Gonzalez J.E."/>
            <person name="Rinauldi L."/>
            <person name="Xuan Z."/>
            <person name="Firman A."/>
            <person name="Shaddox L."/>
            <person name="Trudeau A."/>
            <person name="Shah S."/>
            <person name="Reiman D."/>
        </authorList>
    </citation>
    <scope>NUCLEOTIDE SEQUENCE [LARGE SCALE GENOMIC DNA]</scope>
    <source>
        <strain evidence="8 9">3B1D</strain>
    </source>
</reference>
<sequence>MTWRHFGVVVGGILLLVIAMGISRFAFTPILPYMRQDVGFSFQEASYLASSNYIGYFIGAIWAGFLYKRRKVILIWSVVINVLSVLLMGIVDFFTVWLVLRLIAGITGGLIFVLTSSVIMDYLAHHALAKWSGYLFSGIGLGIALSGLIVPFLAERVLWTGAWIGLGILSAIFVVCIHVLWRPVEVPELKKIEKTADTRVVKGFMLWLIVAYGFEGLGYIITGTFLVDIIHHIPALMDYAGYSWVVVGLAAVPSAPIWTVLLEKTSAITLLVSAYSLQIIGILLPVFSQTVSSVLLSSFLYGLTFVGIVTLTTAYARKRYPQQSGVVVSLLTSVYAFGQIIGPLFAGEIVSIYHDQLAALAFAGVMVTVALIILCVGRMLTVRQEGLSE</sequence>
<dbReference type="RefSeq" id="WP_126991781.1">
    <property type="nucleotide sequence ID" value="NZ_JTFC01000042.1"/>
</dbReference>
<organism evidence="8 9">
    <name type="scientific">Candidatus Kurthia intestinigallinarum</name>
    <dbReference type="NCBI Taxonomy" id="1562256"/>
    <lineage>
        <taxon>Bacteria</taxon>
        <taxon>Bacillati</taxon>
        <taxon>Bacillota</taxon>
        <taxon>Bacilli</taxon>
        <taxon>Bacillales</taxon>
        <taxon>Caryophanaceae</taxon>
        <taxon>Kurthia</taxon>
    </lineage>
</organism>
<feature type="transmembrane region" description="Helical" evidence="6">
    <location>
        <begin position="47"/>
        <end position="67"/>
    </location>
</feature>
<dbReference type="InterPro" id="IPR010645">
    <property type="entry name" value="MFS_4"/>
</dbReference>
<dbReference type="InterPro" id="IPR020846">
    <property type="entry name" value="MFS_dom"/>
</dbReference>
<feature type="transmembrane region" description="Helical" evidence="6">
    <location>
        <begin position="326"/>
        <end position="345"/>
    </location>
</feature>